<dbReference type="KEGG" id="mpw:MPR_1514"/>
<dbReference type="Proteomes" id="UP000183496">
    <property type="component" value="Unassembled WGS sequence"/>
</dbReference>
<evidence type="ECO:0000313" key="2">
    <source>
        <dbReference type="EMBL" id="SEQ18722.1"/>
    </source>
</evidence>
<evidence type="ECO:0000313" key="3">
    <source>
        <dbReference type="Proteomes" id="UP000183496"/>
    </source>
</evidence>
<dbReference type="RefSeq" id="WP_041890973.1">
    <property type="nucleotide sequence ID" value="NZ_CP010817.1"/>
</dbReference>
<feature type="signal peptide" evidence="1">
    <location>
        <begin position="1"/>
        <end position="23"/>
    </location>
</feature>
<accession>A0AAJ4W1G2</accession>
<organism evidence="2 3">
    <name type="scientific">Myroides profundi</name>
    <dbReference type="NCBI Taxonomy" id="480520"/>
    <lineage>
        <taxon>Bacteria</taxon>
        <taxon>Pseudomonadati</taxon>
        <taxon>Bacteroidota</taxon>
        <taxon>Flavobacteriia</taxon>
        <taxon>Flavobacteriales</taxon>
        <taxon>Flavobacteriaceae</taxon>
        <taxon>Myroides</taxon>
    </lineage>
</organism>
<dbReference type="PROSITE" id="PS51257">
    <property type="entry name" value="PROKAR_LIPOPROTEIN"/>
    <property type="match status" value="1"/>
</dbReference>
<dbReference type="EMBL" id="FOFY01000002">
    <property type="protein sequence ID" value="SEQ18722.1"/>
    <property type="molecule type" value="Genomic_DNA"/>
</dbReference>
<reference evidence="2 3" key="1">
    <citation type="submission" date="2016-10" db="EMBL/GenBank/DDBJ databases">
        <authorList>
            <person name="Varghese N."/>
            <person name="Submissions S."/>
        </authorList>
    </citation>
    <scope>NUCLEOTIDE SEQUENCE [LARGE SCALE GENOMIC DNA]</scope>
    <source>
        <strain evidence="3">DSM 19823 / KCTC 23066 / CCTCC M 208030 / D25</strain>
    </source>
</reference>
<gene>
    <name evidence="2" type="ORF">SAMN04488089_1029</name>
</gene>
<dbReference type="AlphaFoldDB" id="A0AAJ4W1G2"/>
<evidence type="ECO:0008006" key="4">
    <source>
        <dbReference type="Google" id="ProtNLM"/>
    </source>
</evidence>
<feature type="chain" id="PRO_5042491599" description="Lipocalin-like domain-containing protein" evidence="1">
    <location>
        <begin position="24"/>
        <end position="168"/>
    </location>
</feature>
<comment type="caution">
    <text evidence="2">The sequence shown here is derived from an EMBL/GenBank/DDBJ whole genome shotgun (WGS) entry which is preliminary data.</text>
</comment>
<evidence type="ECO:0000256" key="1">
    <source>
        <dbReference type="SAM" id="SignalP"/>
    </source>
</evidence>
<keyword evidence="1" id="KW-0732">Signal</keyword>
<sequence length="168" mass="20088">MQQKLLFLSMLFMLFFTIISCSSDDIQVTHHGKNKALILGKWELESKNYYDGYGHHIYSATEEDINYPPQILVFYRQEIMIQTDFYKEEGELEVVCSEQSPFQWCMREDKLYLGIGREVDSNDYQEYDILVLTDDKLVLEREVNEYDNDLFQSRAKYVWITYNRVSSH</sequence>
<proteinExistence type="predicted"/>
<protein>
    <recommendedName>
        <fullName evidence="4">Lipocalin-like domain-containing protein</fullName>
    </recommendedName>
</protein>
<name>A0AAJ4W1G2_MYRPR</name>
<keyword evidence="3" id="KW-1185">Reference proteome</keyword>